<keyword evidence="2" id="KW-1185">Reference proteome</keyword>
<protein>
    <submittedName>
        <fullName evidence="1">DUF6445 family protein</fullName>
    </submittedName>
</protein>
<name>A0ABV6ZXV3_9PROT</name>
<dbReference type="InterPro" id="IPR045617">
    <property type="entry name" value="DUF6445"/>
</dbReference>
<proteinExistence type="predicted"/>
<dbReference type="RefSeq" id="WP_343164617.1">
    <property type="nucleotide sequence ID" value="NZ_JBHRSV010000016.1"/>
</dbReference>
<sequence>MFQSLIVLDDVLPNARQLRETALGMDYPEPGPDEHYPGRNSARPLRLPELESRIELLVGERLAPATPDHGKFRITLGSDSSDTDIHVDECHWSGIYYLSRPEDCQGGTDFFRHKGTGSDHAPYSQKHLSDWGFASYREFVERVSKPHSRDRSQWEHLMRVPMKFNRLILFRPWLWHTAGPAFGDRPENARLIYLMFLNSAAR</sequence>
<comment type="caution">
    <text evidence="1">The sequence shown here is derived from an EMBL/GenBank/DDBJ whole genome shotgun (WGS) entry which is preliminary data.</text>
</comment>
<evidence type="ECO:0000313" key="2">
    <source>
        <dbReference type="Proteomes" id="UP001595379"/>
    </source>
</evidence>
<evidence type="ECO:0000313" key="1">
    <source>
        <dbReference type="EMBL" id="MFC2926305.1"/>
    </source>
</evidence>
<dbReference type="EMBL" id="JBHRSV010000016">
    <property type="protein sequence ID" value="MFC2926305.1"/>
    <property type="molecule type" value="Genomic_DNA"/>
</dbReference>
<reference evidence="2" key="1">
    <citation type="journal article" date="2019" name="Int. J. Syst. Evol. Microbiol.">
        <title>The Global Catalogue of Microorganisms (GCM) 10K type strain sequencing project: providing services to taxonomists for standard genome sequencing and annotation.</title>
        <authorList>
            <consortium name="The Broad Institute Genomics Platform"/>
            <consortium name="The Broad Institute Genome Sequencing Center for Infectious Disease"/>
            <person name="Wu L."/>
            <person name="Ma J."/>
        </authorList>
    </citation>
    <scope>NUCLEOTIDE SEQUENCE [LARGE SCALE GENOMIC DNA]</scope>
    <source>
        <strain evidence="2">KCTC 52487</strain>
    </source>
</reference>
<dbReference type="Proteomes" id="UP001595379">
    <property type="component" value="Unassembled WGS sequence"/>
</dbReference>
<organism evidence="1 2">
    <name type="scientific">Hyphobacterium vulgare</name>
    <dbReference type="NCBI Taxonomy" id="1736751"/>
    <lineage>
        <taxon>Bacteria</taxon>
        <taxon>Pseudomonadati</taxon>
        <taxon>Pseudomonadota</taxon>
        <taxon>Alphaproteobacteria</taxon>
        <taxon>Maricaulales</taxon>
        <taxon>Maricaulaceae</taxon>
        <taxon>Hyphobacterium</taxon>
    </lineage>
</organism>
<accession>A0ABV6ZXV3</accession>
<dbReference type="Pfam" id="PF20043">
    <property type="entry name" value="DUF6445"/>
    <property type="match status" value="1"/>
</dbReference>
<gene>
    <name evidence="1" type="ORF">ACFOOR_09315</name>
</gene>
<dbReference type="Gene3D" id="2.60.120.620">
    <property type="entry name" value="q2cbj1_9rhob like domain"/>
    <property type="match status" value="1"/>
</dbReference>